<dbReference type="EMBL" id="CP046902">
    <property type="protein sequence ID" value="QGZ29287.1"/>
    <property type="molecule type" value="Genomic_DNA"/>
</dbReference>
<dbReference type="RefSeq" id="WP_158186872.1">
    <property type="nucleotide sequence ID" value="NZ_CP046902.1"/>
</dbReference>
<dbReference type="InterPro" id="IPR028081">
    <property type="entry name" value="Leu-bd"/>
</dbReference>
<gene>
    <name evidence="6" type="ORF">GQA94_04095</name>
</gene>
<dbReference type="InterPro" id="IPR000709">
    <property type="entry name" value="Leu_Ile_Val-bd"/>
</dbReference>
<dbReference type="InterPro" id="IPR051010">
    <property type="entry name" value="BCAA_transport"/>
</dbReference>
<dbReference type="Gene3D" id="3.40.50.2300">
    <property type="match status" value="2"/>
</dbReference>
<keyword evidence="2" id="KW-0813">Transport</keyword>
<protein>
    <submittedName>
        <fullName evidence="6">ABC transporter substrate-binding protein</fullName>
    </submittedName>
</protein>
<evidence type="ECO:0000256" key="2">
    <source>
        <dbReference type="ARBA" id="ARBA00022448"/>
    </source>
</evidence>
<keyword evidence="4" id="KW-0029">Amino-acid transport</keyword>
<evidence type="ECO:0000313" key="7">
    <source>
        <dbReference type="Proteomes" id="UP000438983"/>
    </source>
</evidence>
<evidence type="ECO:0000256" key="1">
    <source>
        <dbReference type="ARBA" id="ARBA00010062"/>
    </source>
</evidence>
<dbReference type="CDD" id="cd19979">
    <property type="entry name" value="PBP1_ABC_ligand_binding-like"/>
    <property type="match status" value="1"/>
</dbReference>
<dbReference type="AlphaFoldDB" id="A0A6I6LKB3"/>
<evidence type="ECO:0000313" key="6">
    <source>
        <dbReference type="EMBL" id="QGZ29287.1"/>
    </source>
</evidence>
<evidence type="ECO:0000256" key="4">
    <source>
        <dbReference type="ARBA" id="ARBA00022970"/>
    </source>
</evidence>
<evidence type="ECO:0000259" key="5">
    <source>
        <dbReference type="Pfam" id="PF13458"/>
    </source>
</evidence>
<evidence type="ECO:0000256" key="3">
    <source>
        <dbReference type="ARBA" id="ARBA00022729"/>
    </source>
</evidence>
<dbReference type="Proteomes" id="UP000438983">
    <property type="component" value="Chromosome"/>
</dbReference>
<keyword evidence="3" id="KW-0732">Signal</keyword>
<dbReference type="SUPFAM" id="SSF53822">
    <property type="entry name" value="Periplasmic binding protein-like I"/>
    <property type="match status" value="1"/>
</dbReference>
<organism evidence="6 7">
    <name type="scientific">Stutzerimonas stutzeri</name>
    <name type="common">Pseudomonas stutzeri</name>
    <dbReference type="NCBI Taxonomy" id="316"/>
    <lineage>
        <taxon>Bacteria</taxon>
        <taxon>Pseudomonadati</taxon>
        <taxon>Pseudomonadota</taxon>
        <taxon>Gammaproteobacteria</taxon>
        <taxon>Pseudomonadales</taxon>
        <taxon>Pseudomonadaceae</taxon>
        <taxon>Stutzerimonas</taxon>
    </lineage>
</organism>
<dbReference type="PANTHER" id="PTHR30483:SF6">
    <property type="entry name" value="PERIPLASMIC BINDING PROTEIN OF ABC TRANSPORTER FOR NATURAL AMINO ACIDS"/>
    <property type="match status" value="1"/>
</dbReference>
<dbReference type="OrthoDB" id="9147078at2"/>
<dbReference type="PRINTS" id="PR00337">
    <property type="entry name" value="LEUILEVALBP"/>
</dbReference>
<dbReference type="Pfam" id="PF13458">
    <property type="entry name" value="Peripla_BP_6"/>
    <property type="match status" value="1"/>
</dbReference>
<dbReference type="PANTHER" id="PTHR30483">
    <property type="entry name" value="LEUCINE-SPECIFIC-BINDING PROTEIN"/>
    <property type="match status" value="1"/>
</dbReference>
<proteinExistence type="inferred from homology"/>
<sequence>MSQLSKPLLRRWSKAVAAAFGLFLLAPVHAEEPIKIGLVAALSGQSAKSGEALTRGLNVAIDELNAAGGILGRPVELVRRDDESNPAKGMLAARELIQREKVAVLFGGLDTPVSLAIVPLANQLEVPFMGVWAAGTGITRNGAKDNYVFRVSAVDELVDEALVEYGVSKQGMQKPGMILVNNPWGESNELGLRAALEKRGMPYAGIERIEDSDLDVVPQLTRLKNAGADALLMVGNVGPSAQVVKSLDRMNWDVPVISHWGPAGGRFSELAGPNASRVHFIQTYVFGEQNSGKGDAVMAALKKRYPEIKTLADVTPAVGIANAYDGMHLVAKAIENAGSVKGSEVREGFYAIEQHDGLIKQYSKPFTADQHDALGPEDYLFTHFVDGQIVPLQP</sequence>
<accession>A0A6I6LKB3</accession>
<dbReference type="InterPro" id="IPR028082">
    <property type="entry name" value="Peripla_BP_I"/>
</dbReference>
<dbReference type="GO" id="GO:0006865">
    <property type="term" value="P:amino acid transport"/>
    <property type="evidence" value="ECO:0007669"/>
    <property type="project" value="UniProtKB-KW"/>
</dbReference>
<feature type="domain" description="Leucine-binding protein" evidence="5">
    <location>
        <begin position="33"/>
        <end position="359"/>
    </location>
</feature>
<reference evidence="6 7" key="1">
    <citation type="submission" date="2019-12" db="EMBL/GenBank/DDBJ databases">
        <title>Complete genome sequence of Pseudomonas stutzeri.</title>
        <authorList>
            <person name="Lim S.R."/>
            <person name="Kim J.H."/>
        </authorList>
    </citation>
    <scope>NUCLEOTIDE SEQUENCE [LARGE SCALE GENOMIC DNA]</scope>
    <source>
        <strain evidence="6 7">PM101005</strain>
    </source>
</reference>
<comment type="similarity">
    <text evidence="1">Belongs to the leucine-binding protein family.</text>
</comment>
<name>A0A6I6LKB3_STUST</name>